<gene>
    <name evidence="3" type="ORF">CMUS01_05914</name>
</gene>
<keyword evidence="1" id="KW-0677">Repeat</keyword>
<dbReference type="Pfam" id="PF24883">
    <property type="entry name" value="NPHP3_N"/>
    <property type="match status" value="1"/>
</dbReference>
<dbReference type="Pfam" id="PF22939">
    <property type="entry name" value="WHD_GPIID"/>
    <property type="match status" value="1"/>
</dbReference>
<keyword evidence="4" id="KW-1185">Reference proteome</keyword>
<evidence type="ECO:0000313" key="3">
    <source>
        <dbReference type="EMBL" id="KAF6835120.1"/>
    </source>
</evidence>
<comment type="caution">
    <text evidence="3">The sequence shown here is derived from an EMBL/GenBank/DDBJ whole genome shotgun (WGS) entry which is preliminary data.</text>
</comment>
<name>A0A8H6KPJ1_9PEZI</name>
<dbReference type="InterPro" id="IPR056884">
    <property type="entry name" value="NPHP3-like_N"/>
</dbReference>
<dbReference type="Proteomes" id="UP000639643">
    <property type="component" value="Unassembled WGS sequence"/>
</dbReference>
<accession>A0A8H6KPJ1</accession>
<evidence type="ECO:0000256" key="1">
    <source>
        <dbReference type="ARBA" id="ARBA00022737"/>
    </source>
</evidence>
<dbReference type="PROSITE" id="PS50837">
    <property type="entry name" value="NACHT"/>
    <property type="match status" value="1"/>
</dbReference>
<organism evidence="3 4">
    <name type="scientific">Colletotrichum musicola</name>
    <dbReference type="NCBI Taxonomy" id="2175873"/>
    <lineage>
        <taxon>Eukaryota</taxon>
        <taxon>Fungi</taxon>
        <taxon>Dikarya</taxon>
        <taxon>Ascomycota</taxon>
        <taxon>Pezizomycotina</taxon>
        <taxon>Sordariomycetes</taxon>
        <taxon>Hypocreomycetidae</taxon>
        <taxon>Glomerellales</taxon>
        <taxon>Glomerellaceae</taxon>
        <taxon>Colletotrichum</taxon>
        <taxon>Colletotrichum orchidearum species complex</taxon>
    </lineage>
</organism>
<reference evidence="3" key="1">
    <citation type="journal article" date="2020" name="Phytopathology">
        <title>Genome Sequence Resources of Colletotrichum truncatum, C. plurivorum, C. musicola, and C. sojae: Four Species Pathogenic to Soybean (Glycine max).</title>
        <authorList>
            <person name="Rogerio F."/>
            <person name="Boufleur T.R."/>
            <person name="Ciampi-Guillardi M."/>
            <person name="Sukno S.A."/>
            <person name="Thon M.R."/>
            <person name="Massola Junior N.S."/>
            <person name="Baroncelli R."/>
        </authorList>
    </citation>
    <scope>NUCLEOTIDE SEQUENCE</scope>
    <source>
        <strain evidence="3">LFN0074</strain>
    </source>
</reference>
<feature type="domain" description="NACHT" evidence="2">
    <location>
        <begin position="36"/>
        <end position="153"/>
    </location>
</feature>
<protein>
    <submittedName>
        <fullName evidence="3">Beta transducin-like protein HET-E4s</fullName>
    </submittedName>
</protein>
<dbReference type="InterPro" id="IPR027417">
    <property type="entry name" value="P-loop_NTPase"/>
</dbReference>
<dbReference type="PANTHER" id="PTHR10039">
    <property type="entry name" value="AMELOGENIN"/>
    <property type="match status" value="1"/>
</dbReference>
<evidence type="ECO:0000313" key="4">
    <source>
        <dbReference type="Proteomes" id="UP000639643"/>
    </source>
</evidence>
<dbReference type="AlphaFoldDB" id="A0A8H6KPJ1"/>
<dbReference type="SUPFAM" id="SSF52540">
    <property type="entry name" value="P-loop containing nucleoside triphosphate hydrolases"/>
    <property type="match status" value="1"/>
</dbReference>
<sequence length="383" mass="43363">MERIVSTKGGLLKESYSWILRHENFRRWEQAIDTNRLLWIKGDPGKGKTMLLCGIIEELEQKKITPIYFFCQATDIQLNTATNALRGLLYMLVRHRPSLIDLFRHKHEDAGKTLFEDRNACNVLCGMIRTALSQQTLRNVVLVIDGLDECTTDLGRLIDFVIDTSSTVKVVASSRNWPSIENGMTGARDKVRICLDLSPRAVSNAVTAFIDVRVGLLVKFDDETQNMIHSYLMENADGTFLWVALVCRQLESSKTSARLAPRMMKEFPPGLDKLYVRMLEVALTSSDRETCRRILAVVSIIYRPVSLVELASLISIDNNTSMSDTQWLEEIIGECGSLLVIKKGIVNFVHQSTKDFLMRKEIICRVMPAGLKKEHHLLSSNSL</sequence>
<dbReference type="EMBL" id="WIGM01000184">
    <property type="protein sequence ID" value="KAF6835120.1"/>
    <property type="molecule type" value="Genomic_DNA"/>
</dbReference>
<dbReference type="Gene3D" id="3.40.50.300">
    <property type="entry name" value="P-loop containing nucleotide triphosphate hydrolases"/>
    <property type="match status" value="1"/>
</dbReference>
<proteinExistence type="predicted"/>
<dbReference type="InterPro" id="IPR007111">
    <property type="entry name" value="NACHT_NTPase"/>
</dbReference>
<evidence type="ECO:0000259" key="2">
    <source>
        <dbReference type="PROSITE" id="PS50837"/>
    </source>
</evidence>
<dbReference type="InterPro" id="IPR054471">
    <property type="entry name" value="GPIID_WHD"/>
</dbReference>
<dbReference type="OrthoDB" id="538223at2759"/>